<keyword evidence="1" id="KW-0175">Coiled coil</keyword>
<name>A0A5P1F1R4_ASPOF</name>
<dbReference type="AlphaFoldDB" id="A0A5P1F1R4"/>
<dbReference type="PANTHER" id="PTHR35164:SF9">
    <property type="entry name" value="EXPRESSED PROTEIN"/>
    <property type="match status" value="1"/>
</dbReference>
<evidence type="ECO:0000256" key="1">
    <source>
        <dbReference type="SAM" id="Coils"/>
    </source>
</evidence>
<dbReference type="OrthoDB" id="774313at2759"/>
<dbReference type="Gramene" id="ONK72132">
    <property type="protein sequence ID" value="ONK72132"/>
    <property type="gene ID" value="A4U43_C04F16090"/>
</dbReference>
<dbReference type="Proteomes" id="UP000243459">
    <property type="component" value="Chromosome 4"/>
</dbReference>
<feature type="region of interest" description="Disordered" evidence="2">
    <location>
        <begin position="1"/>
        <end position="85"/>
    </location>
</feature>
<feature type="compositionally biased region" description="Polar residues" evidence="2">
    <location>
        <begin position="17"/>
        <end position="31"/>
    </location>
</feature>
<feature type="coiled-coil region" evidence="1">
    <location>
        <begin position="295"/>
        <end position="378"/>
    </location>
</feature>
<keyword evidence="4" id="KW-1185">Reference proteome</keyword>
<feature type="compositionally biased region" description="Basic and acidic residues" evidence="2">
    <location>
        <begin position="42"/>
        <end position="54"/>
    </location>
</feature>
<protein>
    <recommendedName>
        <fullName evidence="5">WEB family protein</fullName>
    </recommendedName>
</protein>
<sequence length="496" mass="56261">MQNSKPRSGHAEVLAQGSHSLPRSTQASSKSVKGLNFPIEPPDSKAAKMSDKKPTGKHSSLTEKQNSRGSEMQLHHLQEELRRARDERTKALEDLEELRSNRKLLAFSNKEEMEVLEKKVEKAKESEMKMLESLTSQTKQLEQTKILLEEAKLEIHSLQDKIKSLEESSFRNNLENGGRQRYPLDIIQAQEEIAMLRNELKLATQAEEKSKKAMDDLAIALKEVTTDASQVKAKLSNAQSEIEKAKLEAEQSKSLLKIVDEKLRSSVEESERLRMDAEHYATEWKEKESQIMNLMKVTEEESTKLKLENKKLIESLGESREETSKLRDILKQAVNEATGVKEALEIARKENSQLEELLSEKENSLQSIKQEYQRLKVSEATAVDSVKELKGFLAATPFMDTTSKPSKSSRHSLGVDEPSAEPKKQLFPSLSNVSDSVIPSSVYTEDRKSSAIDFNHISGVQSNRIDYLNGSPTRKKKRKNVLKRFGEMLSRRSFHK</sequence>
<reference evidence="4" key="1">
    <citation type="journal article" date="2017" name="Nat. Commun.">
        <title>The asparagus genome sheds light on the origin and evolution of a young Y chromosome.</title>
        <authorList>
            <person name="Harkess A."/>
            <person name="Zhou J."/>
            <person name="Xu C."/>
            <person name="Bowers J.E."/>
            <person name="Van der Hulst R."/>
            <person name="Ayyampalayam S."/>
            <person name="Mercati F."/>
            <person name="Riccardi P."/>
            <person name="McKain M.R."/>
            <person name="Kakrana A."/>
            <person name="Tang H."/>
            <person name="Ray J."/>
            <person name="Groenendijk J."/>
            <person name="Arikit S."/>
            <person name="Mathioni S.M."/>
            <person name="Nakano M."/>
            <person name="Shan H."/>
            <person name="Telgmann-Rauber A."/>
            <person name="Kanno A."/>
            <person name="Yue Z."/>
            <person name="Chen H."/>
            <person name="Li W."/>
            <person name="Chen Y."/>
            <person name="Xu X."/>
            <person name="Zhang Y."/>
            <person name="Luo S."/>
            <person name="Chen H."/>
            <person name="Gao J."/>
            <person name="Mao Z."/>
            <person name="Pires J.C."/>
            <person name="Luo M."/>
            <person name="Kudrna D."/>
            <person name="Wing R.A."/>
            <person name="Meyers B.C."/>
            <person name="Yi K."/>
            <person name="Kong H."/>
            <person name="Lavrijsen P."/>
            <person name="Sunseri F."/>
            <person name="Falavigna A."/>
            <person name="Ye Y."/>
            <person name="Leebens-Mack J.H."/>
            <person name="Chen G."/>
        </authorList>
    </citation>
    <scope>NUCLEOTIDE SEQUENCE [LARGE SCALE GENOMIC DNA]</scope>
    <source>
        <strain evidence="4">cv. DH0086</strain>
    </source>
</reference>
<feature type="compositionally biased region" description="Basic and acidic residues" evidence="2">
    <location>
        <begin position="73"/>
        <end position="85"/>
    </location>
</feature>
<evidence type="ECO:0000313" key="3">
    <source>
        <dbReference type="EMBL" id="ONK72132.1"/>
    </source>
</evidence>
<dbReference type="EMBL" id="CM007384">
    <property type="protein sequence ID" value="ONK72132.1"/>
    <property type="molecule type" value="Genomic_DNA"/>
</dbReference>
<dbReference type="OMA" id="EHYATEW"/>
<evidence type="ECO:0008006" key="5">
    <source>
        <dbReference type="Google" id="ProtNLM"/>
    </source>
</evidence>
<organism evidence="3 4">
    <name type="scientific">Asparagus officinalis</name>
    <name type="common">Garden asparagus</name>
    <dbReference type="NCBI Taxonomy" id="4686"/>
    <lineage>
        <taxon>Eukaryota</taxon>
        <taxon>Viridiplantae</taxon>
        <taxon>Streptophyta</taxon>
        <taxon>Embryophyta</taxon>
        <taxon>Tracheophyta</taxon>
        <taxon>Spermatophyta</taxon>
        <taxon>Magnoliopsida</taxon>
        <taxon>Liliopsida</taxon>
        <taxon>Asparagales</taxon>
        <taxon>Asparagaceae</taxon>
        <taxon>Asparagoideae</taxon>
        <taxon>Asparagus</taxon>
    </lineage>
</organism>
<accession>A0A5P1F1R4</accession>
<evidence type="ECO:0000313" key="4">
    <source>
        <dbReference type="Proteomes" id="UP000243459"/>
    </source>
</evidence>
<proteinExistence type="predicted"/>
<feature type="region of interest" description="Disordered" evidence="2">
    <location>
        <begin position="400"/>
        <end position="428"/>
    </location>
</feature>
<dbReference type="PANTHER" id="PTHR35164">
    <property type="entry name" value="EXPRESSED PROTEIN"/>
    <property type="match status" value="1"/>
</dbReference>
<evidence type="ECO:0000256" key="2">
    <source>
        <dbReference type="SAM" id="MobiDB-lite"/>
    </source>
</evidence>
<feature type="compositionally biased region" description="Polar residues" evidence="2">
    <location>
        <begin position="57"/>
        <end position="70"/>
    </location>
</feature>
<gene>
    <name evidence="3" type="ORF">A4U43_C04F16090</name>
</gene>